<evidence type="ECO:0000256" key="1">
    <source>
        <dbReference type="ARBA" id="ARBA00000725"/>
    </source>
</evidence>
<evidence type="ECO:0000259" key="17">
    <source>
        <dbReference type="PROSITE" id="PS50999"/>
    </source>
</evidence>
<dbReference type="OrthoDB" id="9783445at2"/>
<evidence type="ECO:0000256" key="2">
    <source>
        <dbReference type="ARBA" id="ARBA00004651"/>
    </source>
</evidence>
<dbReference type="Gene3D" id="1.10.287.90">
    <property type="match status" value="1"/>
</dbReference>
<evidence type="ECO:0000256" key="15">
    <source>
        <dbReference type="SAM" id="Phobius"/>
    </source>
</evidence>
<feature type="transmembrane region" description="Helical" evidence="15">
    <location>
        <begin position="85"/>
        <end position="107"/>
    </location>
</feature>
<dbReference type="AlphaFoldDB" id="A0A3D8PSP6"/>
<dbReference type="SUPFAM" id="SSF49503">
    <property type="entry name" value="Cupredoxins"/>
    <property type="match status" value="1"/>
</dbReference>
<keyword evidence="6" id="KW-0679">Respiratory chain</keyword>
<organism evidence="18 19">
    <name type="scientific">Oceanobacillus arenosus</name>
    <dbReference type="NCBI Taxonomy" id="1229153"/>
    <lineage>
        <taxon>Bacteria</taxon>
        <taxon>Bacillati</taxon>
        <taxon>Bacillota</taxon>
        <taxon>Bacilli</taxon>
        <taxon>Bacillales</taxon>
        <taxon>Bacillaceae</taxon>
        <taxon>Oceanobacillus</taxon>
    </lineage>
</organism>
<evidence type="ECO:0000259" key="16">
    <source>
        <dbReference type="PROSITE" id="PS50857"/>
    </source>
</evidence>
<dbReference type="GO" id="GO:0042773">
    <property type="term" value="P:ATP synthesis coupled electron transport"/>
    <property type="evidence" value="ECO:0007669"/>
    <property type="project" value="TreeGrafter"/>
</dbReference>
<dbReference type="PANTHER" id="PTHR22888:SF18">
    <property type="entry name" value="CYTOCHROME BO(3) UBIQUINOL OXIDASE SUBUNIT 2"/>
    <property type="match status" value="1"/>
</dbReference>
<name>A0A3D8PSP6_9BACI</name>
<reference evidence="19" key="1">
    <citation type="submission" date="2017-11" db="EMBL/GenBank/DDBJ databases">
        <authorList>
            <person name="Zhu W."/>
        </authorList>
    </citation>
    <scope>NUCLEOTIDE SEQUENCE [LARGE SCALE GENOMIC DNA]</scope>
    <source>
        <strain evidence="19">CAU 1183</strain>
    </source>
</reference>
<comment type="catalytic activity">
    <reaction evidence="1">
        <text>2 a quinol + O2 = 2 a quinone + 2 H2O</text>
        <dbReference type="Rhea" id="RHEA:55376"/>
        <dbReference type="ChEBI" id="CHEBI:15377"/>
        <dbReference type="ChEBI" id="CHEBI:15379"/>
        <dbReference type="ChEBI" id="CHEBI:24646"/>
        <dbReference type="ChEBI" id="CHEBI:132124"/>
    </reaction>
</comment>
<dbReference type="GO" id="GO:0004129">
    <property type="term" value="F:cytochrome-c oxidase activity"/>
    <property type="evidence" value="ECO:0007669"/>
    <property type="project" value="InterPro"/>
</dbReference>
<dbReference type="InterPro" id="IPR011759">
    <property type="entry name" value="Cyt_c_oxidase_su2_TM_dom"/>
</dbReference>
<feature type="transmembrane region" description="Helical" evidence="15">
    <location>
        <begin position="40"/>
        <end position="64"/>
    </location>
</feature>
<keyword evidence="19" id="KW-1185">Reference proteome</keyword>
<evidence type="ECO:0000256" key="6">
    <source>
        <dbReference type="ARBA" id="ARBA00022660"/>
    </source>
</evidence>
<dbReference type="GO" id="GO:0016682">
    <property type="term" value="F:oxidoreductase activity, acting on diphenols and related substances as donors, oxygen as acceptor"/>
    <property type="evidence" value="ECO:0007669"/>
    <property type="project" value="InterPro"/>
</dbReference>
<keyword evidence="8" id="KW-0732">Signal</keyword>
<dbReference type="InterPro" id="IPR008972">
    <property type="entry name" value="Cupredoxin"/>
</dbReference>
<accession>A0A3D8PSP6</accession>
<comment type="similarity">
    <text evidence="3">Belongs to the cytochrome c oxidase subunit 2 family.</text>
</comment>
<dbReference type="PANTHER" id="PTHR22888">
    <property type="entry name" value="CYTOCHROME C OXIDASE, SUBUNIT II"/>
    <property type="match status" value="1"/>
</dbReference>
<dbReference type="NCBIfam" id="TIGR01432">
    <property type="entry name" value="QOXA"/>
    <property type="match status" value="1"/>
</dbReference>
<dbReference type="Proteomes" id="UP000257143">
    <property type="component" value="Unassembled WGS sequence"/>
</dbReference>
<feature type="domain" description="Cytochrome oxidase subunit II copper A binding" evidence="16">
    <location>
        <begin position="122"/>
        <end position="234"/>
    </location>
</feature>
<sequence length="305" mass="33804">MKIKLALLFGLLTIATILAGCEPLLVFDTKGPQAATISNVIWISIITMAVVVIVVVALLINMLVKYRASKQPEDYEPPHIEGNPIVEAIIVGVPVLIVAFLSVISVMSTYSVEAVPEGYEDQEPLVIYASSSDWKWHFSYPEQDIETVNYVFIPTHRPVEFRLYSHTTISSFWIPQLAGQKYAMADMVNKLNVVADVPAEMIGRNSNFNGEGFAENTFNVTSLDPDEFDSWIEDIHATAEPLTEEEFTKLLEPGHLGQMTFTGTHLDFLPAPEGEHGGHNHGSSETDQDSAGHEETNTESEHDHH</sequence>
<evidence type="ECO:0000256" key="9">
    <source>
        <dbReference type="ARBA" id="ARBA00022982"/>
    </source>
</evidence>
<gene>
    <name evidence="18" type="primary">qoxA</name>
    <name evidence="18" type="ORF">CWR48_12070</name>
</gene>
<evidence type="ECO:0000256" key="4">
    <source>
        <dbReference type="ARBA" id="ARBA00022448"/>
    </source>
</evidence>
<feature type="region of interest" description="Disordered" evidence="14">
    <location>
        <begin position="261"/>
        <end position="305"/>
    </location>
</feature>
<comment type="subcellular location">
    <subcellularLocation>
        <location evidence="2">Cell membrane</location>
        <topology evidence="2">Multi-pass membrane protein</topology>
    </subcellularLocation>
</comment>
<keyword evidence="5" id="KW-1003">Cell membrane</keyword>
<comment type="caution">
    <text evidence="18">The sequence shown here is derived from an EMBL/GenBank/DDBJ whole genome shotgun (WGS) entry which is preliminary data.</text>
</comment>
<keyword evidence="10 15" id="KW-1133">Transmembrane helix</keyword>
<keyword evidence="4" id="KW-0813">Transport</keyword>
<dbReference type="Gene3D" id="2.60.40.420">
    <property type="entry name" value="Cupredoxins - blue copper proteins"/>
    <property type="match status" value="1"/>
</dbReference>
<keyword evidence="9" id="KW-0249">Electron transport</keyword>
<dbReference type="GO" id="GO:0005507">
    <property type="term" value="F:copper ion binding"/>
    <property type="evidence" value="ECO:0007669"/>
    <property type="project" value="InterPro"/>
</dbReference>
<dbReference type="GO" id="GO:0009486">
    <property type="term" value="F:cytochrome bo3 ubiquinol oxidase activity"/>
    <property type="evidence" value="ECO:0007669"/>
    <property type="project" value="InterPro"/>
</dbReference>
<dbReference type="InterPro" id="IPR045187">
    <property type="entry name" value="CcO_II"/>
</dbReference>
<evidence type="ECO:0000256" key="14">
    <source>
        <dbReference type="SAM" id="MobiDB-lite"/>
    </source>
</evidence>
<dbReference type="InterPro" id="IPR034227">
    <property type="entry name" value="CuRO_UO_II"/>
</dbReference>
<keyword evidence="12 15" id="KW-0472">Membrane</keyword>
<evidence type="ECO:0000256" key="10">
    <source>
        <dbReference type="ARBA" id="ARBA00022989"/>
    </source>
</evidence>
<dbReference type="SUPFAM" id="SSF81464">
    <property type="entry name" value="Cytochrome c oxidase subunit II-like, transmembrane region"/>
    <property type="match status" value="1"/>
</dbReference>
<dbReference type="PROSITE" id="PS50857">
    <property type="entry name" value="COX2_CUA"/>
    <property type="match status" value="1"/>
</dbReference>
<dbReference type="GO" id="GO:0005886">
    <property type="term" value="C:plasma membrane"/>
    <property type="evidence" value="ECO:0007669"/>
    <property type="project" value="UniProtKB-SubCell"/>
</dbReference>
<evidence type="ECO:0000256" key="11">
    <source>
        <dbReference type="ARBA" id="ARBA00023002"/>
    </source>
</evidence>
<dbReference type="PROSITE" id="PS51257">
    <property type="entry name" value="PROKAR_LIPOPROTEIN"/>
    <property type="match status" value="1"/>
</dbReference>
<keyword evidence="7 15" id="KW-0812">Transmembrane</keyword>
<dbReference type="RefSeq" id="WP_115773490.1">
    <property type="nucleotide sequence ID" value="NZ_PIOC01000017.1"/>
</dbReference>
<dbReference type="PROSITE" id="PS50999">
    <property type="entry name" value="COX2_TM"/>
    <property type="match status" value="1"/>
</dbReference>
<dbReference type="EMBL" id="PIOC01000017">
    <property type="protein sequence ID" value="RDW18311.1"/>
    <property type="molecule type" value="Genomic_DNA"/>
</dbReference>
<evidence type="ECO:0000256" key="5">
    <source>
        <dbReference type="ARBA" id="ARBA00022475"/>
    </source>
</evidence>
<evidence type="ECO:0000256" key="7">
    <source>
        <dbReference type="ARBA" id="ARBA00022692"/>
    </source>
</evidence>
<protein>
    <recommendedName>
        <fullName evidence="13">Quinol oxidase polypeptide II</fullName>
    </recommendedName>
</protein>
<feature type="compositionally biased region" description="Basic and acidic residues" evidence="14">
    <location>
        <begin position="273"/>
        <end position="305"/>
    </location>
</feature>
<evidence type="ECO:0000256" key="13">
    <source>
        <dbReference type="ARBA" id="ARBA00033219"/>
    </source>
</evidence>
<evidence type="ECO:0000256" key="3">
    <source>
        <dbReference type="ARBA" id="ARBA00007866"/>
    </source>
</evidence>
<dbReference type="CDD" id="cd04212">
    <property type="entry name" value="CuRO_UO_II"/>
    <property type="match status" value="1"/>
</dbReference>
<feature type="domain" description="Cytochrome oxidase subunit II transmembrane region profile" evidence="17">
    <location>
        <begin position="18"/>
        <end position="116"/>
    </location>
</feature>
<dbReference type="InterPro" id="IPR002429">
    <property type="entry name" value="CcO_II-like_C"/>
</dbReference>
<dbReference type="InterPro" id="IPR006332">
    <property type="entry name" value="QoxA"/>
</dbReference>
<evidence type="ECO:0000256" key="8">
    <source>
        <dbReference type="ARBA" id="ARBA00022729"/>
    </source>
</evidence>
<evidence type="ECO:0000313" key="18">
    <source>
        <dbReference type="EMBL" id="RDW18311.1"/>
    </source>
</evidence>
<proteinExistence type="inferred from homology"/>
<evidence type="ECO:0000313" key="19">
    <source>
        <dbReference type="Proteomes" id="UP000257143"/>
    </source>
</evidence>
<dbReference type="InterPro" id="IPR036257">
    <property type="entry name" value="Cyt_c_oxidase_su2_TM_sf"/>
</dbReference>
<keyword evidence="11" id="KW-0560">Oxidoreductase</keyword>
<evidence type="ECO:0000256" key="12">
    <source>
        <dbReference type="ARBA" id="ARBA00023136"/>
    </source>
</evidence>